<keyword evidence="2" id="KW-1185">Reference proteome</keyword>
<reference evidence="1 2" key="1">
    <citation type="journal article" date="2015" name="Genome Biol. Evol.">
        <title>Comparative Genomics of a Bacterivorous Green Alga Reveals Evolutionary Causalities and Consequences of Phago-Mixotrophic Mode of Nutrition.</title>
        <authorList>
            <person name="Burns J.A."/>
            <person name="Paasch A."/>
            <person name="Narechania A."/>
            <person name="Kim E."/>
        </authorList>
    </citation>
    <scope>NUCLEOTIDE SEQUENCE [LARGE SCALE GENOMIC DNA]</scope>
    <source>
        <strain evidence="1 2">PLY_AMNH</strain>
    </source>
</reference>
<dbReference type="Proteomes" id="UP001190700">
    <property type="component" value="Unassembled WGS sequence"/>
</dbReference>
<evidence type="ECO:0000313" key="2">
    <source>
        <dbReference type="Proteomes" id="UP001190700"/>
    </source>
</evidence>
<gene>
    <name evidence="1" type="ORF">CYMTET_4976</name>
</gene>
<name>A0AAE0H055_9CHLO</name>
<evidence type="ECO:0000313" key="1">
    <source>
        <dbReference type="EMBL" id="KAK3287530.1"/>
    </source>
</evidence>
<sequence>MLPQILEVGDPAFIMDQANGFFHEGAAISAFVVSSCMTAAGYFIHLEKTEFVPSDMTITCWLGIGVDLAKQEFFIPQKKWEKFLSLATDLRAS</sequence>
<proteinExistence type="predicted"/>
<organism evidence="1 2">
    <name type="scientific">Cymbomonas tetramitiformis</name>
    <dbReference type="NCBI Taxonomy" id="36881"/>
    <lineage>
        <taxon>Eukaryota</taxon>
        <taxon>Viridiplantae</taxon>
        <taxon>Chlorophyta</taxon>
        <taxon>Pyramimonadophyceae</taxon>
        <taxon>Pyramimonadales</taxon>
        <taxon>Pyramimonadaceae</taxon>
        <taxon>Cymbomonas</taxon>
    </lineage>
</organism>
<comment type="caution">
    <text evidence="1">The sequence shown here is derived from an EMBL/GenBank/DDBJ whole genome shotgun (WGS) entry which is preliminary data.</text>
</comment>
<dbReference type="EMBL" id="LGRX02000810">
    <property type="protein sequence ID" value="KAK3287530.1"/>
    <property type="molecule type" value="Genomic_DNA"/>
</dbReference>
<accession>A0AAE0H055</accession>
<protein>
    <submittedName>
        <fullName evidence="1">Uncharacterized protein</fullName>
    </submittedName>
</protein>
<dbReference type="AlphaFoldDB" id="A0AAE0H055"/>